<feature type="region of interest" description="Disordered" evidence="5">
    <location>
        <begin position="256"/>
        <end position="275"/>
    </location>
</feature>
<accession>A0A1H8XES2</accession>
<comment type="subcellular location">
    <subcellularLocation>
        <location evidence="1">Cytoplasm</location>
    </subcellularLocation>
</comment>
<evidence type="ECO:0000256" key="5">
    <source>
        <dbReference type="SAM" id="MobiDB-lite"/>
    </source>
</evidence>
<dbReference type="OrthoDB" id="5175124at2"/>
<evidence type="ECO:0000256" key="3">
    <source>
        <dbReference type="ARBA" id="ARBA00022490"/>
    </source>
</evidence>
<dbReference type="RefSeq" id="WP_091618060.1">
    <property type="nucleotide sequence ID" value="NZ_FOEF01000007.1"/>
</dbReference>
<evidence type="ECO:0000256" key="2">
    <source>
        <dbReference type="ARBA" id="ARBA00006411"/>
    </source>
</evidence>
<keyword evidence="4" id="KW-0143">Chaperone</keyword>
<evidence type="ECO:0000256" key="1">
    <source>
        <dbReference type="ARBA" id="ARBA00004496"/>
    </source>
</evidence>
<protein>
    <submittedName>
        <fullName evidence="6">EspG family protein</fullName>
    </submittedName>
</protein>
<dbReference type="AlphaFoldDB" id="A0A1H8XES2"/>
<keyword evidence="7" id="KW-1185">Reference proteome</keyword>
<keyword evidence="3" id="KW-0963">Cytoplasm</keyword>
<dbReference type="Proteomes" id="UP000198582">
    <property type="component" value="Unassembled WGS sequence"/>
</dbReference>
<reference evidence="6 7" key="1">
    <citation type="submission" date="2016-10" db="EMBL/GenBank/DDBJ databases">
        <authorList>
            <person name="de Groot N.N."/>
        </authorList>
    </citation>
    <scope>NUCLEOTIDE SEQUENCE [LARGE SCALE GENOMIC DNA]</scope>
    <source>
        <strain evidence="6 7">DSM 44993</strain>
    </source>
</reference>
<evidence type="ECO:0000313" key="6">
    <source>
        <dbReference type="EMBL" id="SEP38353.1"/>
    </source>
</evidence>
<dbReference type="InterPro" id="IPR025734">
    <property type="entry name" value="EspG"/>
</dbReference>
<name>A0A1H8XES2_9PSEU</name>
<evidence type="ECO:0000256" key="4">
    <source>
        <dbReference type="ARBA" id="ARBA00023186"/>
    </source>
</evidence>
<dbReference type="Pfam" id="PF14011">
    <property type="entry name" value="ESX-1_EspG"/>
    <property type="match status" value="1"/>
</dbReference>
<proteinExistence type="inferred from homology"/>
<organism evidence="6 7">
    <name type="scientific">Amycolatopsis saalfeldensis</name>
    <dbReference type="NCBI Taxonomy" id="394193"/>
    <lineage>
        <taxon>Bacteria</taxon>
        <taxon>Bacillati</taxon>
        <taxon>Actinomycetota</taxon>
        <taxon>Actinomycetes</taxon>
        <taxon>Pseudonocardiales</taxon>
        <taxon>Pseudonocardiaceae</taxon>
        <taxon>Amycolatopsis</taxon>
    </lineage>
</organism>
<dbReference type="STRING" id="394193.SAMN04489732_107141"/>
<sequence>MARQLTGGDGVVLSHLEFDLLWEDLDLGPSPYPLEVRSHGATMDERDALGVQVADSLAEAGLLDDRDEPHPRLAELFGVLAEPVVSVDLLVFRDPPMRALVAADRRLGALAIVDAGELALRPCLPDELPELAAGIVGEADPGPGRSVRLPRETFSEAMTAFAERGHDAFERVLSGARLTGRDLRALSTLVTTPRIAYGQLAANGPGGRSPAVAWYDTEAGRYGALVEESAGTRWVTVTPADGAWLRDRIGQALGSVVSGRGNREPRTRGGASDLR</sequence>
<comment type="similarity">
    <text evidence="2">Belongs to the EspG family.</text>
</comment>
<dbReference type="EMBL" id="FOEF01000007">
    <property type="protein sequence ID" value="SEP38353.1"/>
    <property type="molecule type" value="Genomic_DNA"/>
</dbReference>
<gene>
    <name evidence="6" type="ORF">SAMN04489732_107141</name>
</gene>
<evidence type="ECO:0000313" key="7">
    <source>
        <dbReference type="Proteomes" id="UP000198582"/>
    </source>
</evidence>